<keyword evidence="1" id="KW-0496">Mitochondrion</keyword>
<sequence length="84" mass="9568">MLLDEVVVLNLEMERIPWAMGLDQEKLVLRTIYSHPNPSFHSIKCIRLCYLYWWLCLPCQQPYYLPKGGSIASWATVVSGAGPG</sequence>
<comment type="caution">
    <text evidence="1">The sequence shown here is derived from an EMBL/GenBank/DDBJ whole genome shotgun (WGS) entry which is preliminary data.</text>
</comment>
<name>A0A101LVX1_PICGL</name>
<reference evidence="1" key="1">
    <citation type="journal article" date="2015" name="Genome Biol. Evol.">
        <title>Organellar Genomes of White Spruce (Picea glauca): Assembly and Annotation.</title>
        <authorList>
            <person name="Jackman S.D."/>
            <person name="Warren R.L."/>
            <person name="Gibb E.A."/>
            <person name="Vandervalk B.P."/>
            <person name="Mohamadi H."/>
            <person name="Chu J."/>
            <person name="Raymond A."/>
            <person name="Pleasance S."/>
            <person name="Coope R."/>
            <person name="Wildung M.R."/>
            <person name="Ritland C.E."/>
            <person name="Bousquet J."/>
            <person name="Jones S.J."/>
            <person name="Bohlmann J."/>
            <person name="Birol I."/>
        </authorList>
    </citation>
    <scope>NUCLEOTIDE SEQUENCE [LARGE SCALE GENOMIC DNA]</scope>
    <source>
        <tissue evidence="1">Flushing bud</tissue>
    </source>
</reference>
<organism evidence="1">
    <name type="scientific">Picea glauca</name>
    <name type="common">White spruce</name>
    <name type="synonym">Pinus glauca</name>
    <dbReference type="NCBI Taxonomy" id="3330"/>
    <lineage>
        <taxon>Eukaryota</taxon>
        <taxon>Viridiplantae</taxon>
        <taxon>Streptophyta</taxon>
        <taxon>Embryophyta</taxon>
        <taxon>Tracheophyta</taxon>
        <taxon>Spermatophyta</taxon>
        <taxon>Pinopsida</taxon>
        <taxon>Pinidae</taxon>
        <taxon>Conifers I</taxon>
        <taxon>Pinales</taxon>
        <taxon>Pinaceae</taxon>
        <taxon>Picea</taxon>
    </lineage>
</organism>
<protein>
    <submittedName>
        <fullName evidence="1">Uncharacterized protein</fullName>
    </submittedName>
</protein>
<evidence type="ECO:0000313" key="1">
    <source>
        <dbReference type="EMBL" id="KUM46331.1"/>
    </source>
</evidence>
<accession>A0A101LVX1</accession>
<geneLocation type="mitochondrion" evidence="1"/>
<gene>
    <name evidence="1" type="ORF">ABT39_MTgene1837</name>
</gene>
<dbReference type="EMBL" id="LKAM01000012">
    <property type="protein sequence ID" value="KUM46331.1"/>
    <property type="molecule type" value="Genomic_DNA"/>
</dbReference>
<proteinExistence type="predicted"/>
<dbReference type="AlphaFoldDB" id="A0A101LVX1"/>